<accession>A0ABX6TJV4</accession>
<dbReference type="InterPro" id="IPR029154">
    <property type="entry name" value="HIBADH-like_NADP-bd"/>
</dbReference>
<dbReference type="InterPro" id="IPR008927">
    <property type="entry name" value="6-PGluconate_DH-like_C_sf"/>
</dbReference>
<keyword evidence="1" id="KW-0560">Oxidoreductase</keyword>
<protein>
    <submittedName>
        <fullName evidence="5">NAD(P)-dependent oxidoreductase</fullName>
    </submittedName>
</protein>
<dbReference type="Gene3D" id="1.10.1040.10">
    <property type="entry name" value="N-(1-d-carboxylethyl)-l-norvaline Dehydrogenase, domain 2"/>
    <property type="match status" value="1"/>
</dbReference>
<proteinExistence type="predicted"/>
<keyword evidence="6" id="KW-1185">Reference proteome</keyword>
<sequence>MNTTKIGWIGLGNMGIPMAEQLIKGGYAVTVYNRSKDKEVSLKEMGASIAKTPKELIVTTDVIIIMVSDDAAIDQIFKGEEGLFSVETSGKIIVNMSTVSPSISKEMAMLCKAKGNFYLDAPVSGSVKQAETGQLVIMVGGEESAFNQVKPILEKMGKLAKLVGGNGAGNSAKLAINSLLALYAQGLAETVLFANEQGIRTEDLLELINNAAIGNIFTKIKGDAIIADNYKAAFALKHIVKDLNLAKEEGISSPLAKTARDTFEAAASKYGEEDIIAVVKQLKG</sequence>
<dbReference type="SUPFAM" id="SSF48179">
    <property type="entry name" value="6-phosphogluconate dehydrogenase C-terminal domain-like"/>
    <property type="match status" value="1"/>
</dbReference>
<dbReference type="PIRSF" id="PIRSF000103">
    <property type="entry name" value="HIBADH"/>
    <property type="match status" value="1"/>
</dbReference>
<evidence type="ECO:0000259" key="4">
    <source>
        <dbReference type="Pfam" id="PF14833"/>
    </source>
</evidence>
<reference evidence="5 6" key="1">
    <citation type="submission" date="2020-09" db="EMBL/GenBank/DDBJ databases">
        <title>Pedobacter sp. SW-16 isolated from soil near Yeocheon.</title>
        <authorList>
            <person name="Im H.S."/>
            <person name="Joung Y."/>
            <person name="Lee S.-S."/>
        </authorList>
    </citation>
    <scope>NUCLEOTIDE SEQUENCE [LARGE SCALE GENOMIC DNA]</scope>
    <source>
        <strain evidence="5 6">SW-16</strain>
    </source>
</reference>
<dbReference type="InterPro" id="IPR013328">
    <property type="entry name" value="6PGD_dom2"/>
</dbReference>
<dbReference type="InterPro" id="IPR036291">
    <property type="entry name" value="NAD(P)-bd_dom_sf"/>
</dbReference>
<dbReference type="EMBL" id="CP061171">
    <property type="protein sequence ID" value="QNR85210.1"/>
    <property type="molecule type" value="Genomic_DNA"/>
</dbReference>
<evidence type="ECO:0000313" key="6">
    <source>
        <dbReference type="Proteomes" id="UP000516439"/>
    </source>
</evidence>
<dbReference type="InterPro" id="IPR051265">
    <property type="entry name" value="HIBADH-related_NP60_sf"/>
</dbReference>
<evidence type="ECO:0000256" key="1">
    <source>
        <dbReference type="ARBA" id="ARBA00023002"/>
    </source>
</evidence>
<gene>
    <name evidence="5" type="ORF">H9N25_01540</name>
</gene>
<dbReference type="Pfam" id="PF14833">
    <property type="entry name" value="NAD_binding_11"/>
    <property type="match status" value="1"/>
</dbReference>
<evidence type="ECO:0000259" key="3">
    <source>
        <dbReference type="Pfam" id="PF03446"/>
    </source>
</evidence>
<name>A0ABX6TJV4_9SPHI</name>
<evidence type="ECO:0000313" key="5">
    <source>
        <dbReference type="EMBL" id="QNR85210.1"/>
    </source>
</evidence>
<dbReference type="InterPro" id="IPR015815">
    <property type="entry name" value="HIBADH-related"/>
</dbReference>
<dbReference type="Pfam" id="PF03446">
    <property type="entry name" value="NAD_binding_2"/>
    <property type="match status" value="1"/>
</dbReference>
<dbReference type="PANTHER" id="PTHR43580">
    <property type="entry name" value="OXIDOREDUCTASE GLYR1-RELATED"/>
    <property type="match status" value="1"/>
</dbReference>
<keyword evidence="2" id="KW-0520">NAD</keyword>
<dbReference type="PANTHER" id="PTHR43580:SF2">
    <property type="entry name" value="CYTOKINE-LIKE NUCLEAR FACTOR N-PAC"/>
    <property type="match status" value="1"/>
</dbReference>
<dbReference type="Gene3D" id="3.40.50.720">
    <property type="entry name" value="NAD(P)-binding Rossmann-like Domain"/>
    <property type="match status" value="1"/>
</dbReference>
<dbReference type="Proteomes" id="UP000516439">
    <property type="component" value="Chromosome"/>
</dbReference>
<dbReference type="SUPFAM" id="SSF51735">
    <property type="entry name" value="NAD(P)-binding Rossmann-fold domains"/>
    <property type="match status" value="1"/>
</dbReference>
<feature type="domain" description="3-hydroxyisobutyrate dehydrogenase-like NAD-binding" evidence="4">
    <location>
        <begin position="167"/>
        <end position="280"/>
    </location>
</feature>
<feature type="domain" description="6-phosphogluconate dehydrogenase NADP-binding" evidence="3">
    <location>
        <begin position="5"/>
        <end position="161"/>
    </location>
</feature>
<organism evidence="5 6">
    <name type="scientific">Pedobacter riviphilus</name>
    <dbReference type="NCBI Taxonomy" id="2766984"/>
    <lineage>
        <taxon>Bacteria</taxon>
        <taxon>Pseudomonadati</taxon>
        <taxon>Bacteroidota</taxon>
        <taxon>Sphingobacteriia</taxon>
        <taxon>Sphingobacteriales</taxon>
        <taxon>Sphingobacteriaceae</taxon>
        <taxon>Pedobacter</taxon>
    </lineage>
</organism>
<evidence type="ECO:0000256" key="2">
    <source>
        <dbReference type="ARBA" id="ARBA00023027"/>
    </source>
</evidence>
<dbReference type="InterPro" id="IPR006115">
    <property type="entry name" value="6PGDH_NADP-bd"/>
</dbReference>
<dbReference type="RefSeq" id="WP_190327719.1">
    <property type="nucleotide sequence ID" value="NZ_CP061171.1"/>
</dbReference>